<evidence type="ECO:0000313" key="2">
    <source>
        <dbReference type="EMBL" id="RAL24134.1"/>
    </source>
</evidence>
<keyword evidence="1" id="KW-0812">Transmembrane</keyword>
<keyword evidence="1" id="KW-0472">Membrane</keyword>
<organism evidence="2 3">
    <name type="scientific">Thermoflavimicrobium daqui</name>
    <dbReference type="NCBI Taxonomy" id="2137476"/>
    <lineage>
        <taxon>Bacteria</taxon>
        <taxon>Bacillati</taxon>
        <taxon>Bacillota</taxon>
        <taxon>Bacilli</taxon>
        <taxon>Bacillales</taxon>
        <taxon>Thermoactinomycetaceae</taxon>
        <taxon>Thermoflavimicrobium</taxon>
    </lineage>
</organism>
<protein>
    <submittedName>
        <fullName evidence="2">Uncharacterized protein</fullName>
    </submittedName>
</protein>
<reference evidence="2 3" key="2">
    <citation type="submission" date="2018-06" db="EMBL/GenBank/DDBJ databases">
        <authorList>
            <person name="Zhirakovskaya E."/>
        </authorList>
    </citation>
    <scope>NUCLEOTIDE SEQUENCE [LARGE SCALE GENOMIC DNA]</scope>
    <source>
        <strain evidence="2 3">FBKL4.011</strain>
    </source>
</reference>
<name>A0A364K430_9BACL</name>
<dbReference type="RefSeq" id="WP_113659127.1">
    <property type="nucleotide sequence ID" value="NZ_KZ845667.1"/>
</dbReference>
<gene>
    <name evidence="2" type="ORF">DL897_10620</name>
</gene>
<feature type="transmembrane region" description="Helical" evidence="1">
    <location>
        <begin position="55"/>
        <end position="73"/>
    </location>
</feature>
<sequence length="92" mass="10771">MFELICTCLSFIIANVLFNRTHFCRKLTTWKSLLVSILVISASIFLFQWVGSTHYLIIIIPTVFCSVLVFTRYHEYLVAVQEKFQAKYQKEG</sequence>
<reference evidence="2 3" key="1">
    <citation type="submission" date="2018-06" db="EMBL/GenBank/DDBJ databases">
        <title>Thermoflavimicrobium daqus sp. nov., a thermophilic microbe isolated from Moutai-flavour Daqu.</title>
        <authorList>
            <person name="Wang X."/>
            <person name="Zhou H."/>
        </authorList>
    </citation>
    <scope>NUCLEOTIDE SEQUENCE [LARGE SCALE GENOMIC DNA]</scope>
    <source>
        <strain evidence="2 3">FBKL4.011</strain>
    </source>
</reference>
<comment type="caution">
    <text evidence="2">The sequence shown here is derived from an EMBL/GenBank/DDBJ whole genome shotgun (WGS) entry which is preliminary data.</text>
</comment>
<feature type="transmembrane region" description="Helical" evidence="1">
    <location>
        <begin position="30"/>
        <end position="49"/>
    </location>
</feature>
<dbReference type="OrthoDB" id="2886134at2"/>
<keyword evidence="1" id="KW-1133">Transmembrane helix</keyword>
<accession>A0A364K430</accession>
<dbReference type="Proteomes" id="UP000251213">
    <property type="component" value="Unassembled WGS sequence"/>
</dbReference>
<proteinExistence type="predicted"/>
<keyword evidence="3" id="KW-1185">Reference proteome</keyword>
<dbReference type="AlphaFoldDB" id="A0A364K430"/>
<evidence type="ECO:0000256" key="1">
    <source>
        <dbReference type="SAM" id="Phobius"/>
    </source>
</evidence>
<dbReference type="EMBL" id="QJKK01000005">
    <property type="protein sequence ID" value="RAL24134.1"/>
    <property type="molecule type" value="Genomic_DNA"/>
</dbReference>
<evidence type="ECO:0000313" key="3">
    <source>
        <dbReference type="Proteomes" id="UP000251213"/>
    </source>
</evidence>